<feature type="compositionally biased region" description="Low complexity" evidence="1">
    <location>
        <begin position="266"/>
        <end position="287"/>
    </location>
</feature>
<organism evidence="3 4">
    <name type="scientific">Smittium culicis</name>
    <dbReference type="NCBI Taxonomy" id="133412"/>
    <lineage>
        <taxon>Eukaryota</taxon>
        <taxon>Fungi</taxon>
        <taxon>Fungi incertae sedis</taxon>
        <taxon>Zoopagomycota</taxon>
        <taxon>Kickxellomycotina</taxon>
        <taxon>Harpellomycetes</taxon>
        <taxon>Harpellales</taxon>
        <taxon>Legeriomycetaceae</taxon>
        <taxon>Smittium</taxon>
    </lineage>
</organism>
<evidence type="ECO:0000256" key="2">
    <source>
        <dbReference type="SAM" id="SignalP"/>
    </source>
</evidence>
<dbReference type="OrthoDB" id="10514774at2759"/>
<feature type="compositionally biased region" description="Low complexity" evidence="1">
    <location>
        <begin position="238"/>
        <end position="259"/>
    </location>
</feature>
<comment type="caution">
    <text evidence="3">The sequence shown here is derived from an EMBL/GenBank/DDBJ whole genome shotgun (WGS) entry which is preliminary data.</text>
</comment>
<reference evidence="4" key="1">
    <citation type="submission" date="2017-01" db="EMBL/GenBank/DDBJ databases">
        <authorList>
            <person name="Wang Y."/>
            <person name="White M."/>
            <person name="Kvist S."/>
            <person name="Moncalvo J.-M."/>
        </authorList>
    </citation>
    <scope>NUCLEOTIDE SEQUENCE [LARGE SCALE GENOMIC DNA]</scope>
    <source>
        <strain evidence="4">ID-206-W2</strain>
    </source>
</reference>
<feature type="compositionally biased region" description="Polar residues" evidence="1">
    <location>
        <begin position="204"/>
        <end position="221"/>
    </location>
</feature>
<feature type="region of interest" description="Disordered" evidence="1">
    <location>
        <begin position="204"/>
        <end position="297"/>
    </location>
</feature>
<dbReference type="Proteomes" id="UP000187429">
    <property type="component" value="Unassembled WGS sequence"/>
</dbReference>
<feature type="chain" id="PRO_5012051339" evidence="2">
    <location>
        <begin position="19"/>
        <end position="320"/>
    </location>
</feature>
<sequence length="320" mass="31853">MKATGLLIFVTLFSSIYGKPQDAPDVEIDEPFNIAEFENSAMTSGDAIMDIDENPSAKNLKVENDNLGTKELRIAKRQSGFEQMGQGGGFGGGFGQGAAVGGQNFGAGPGQTPQSMAGGADMGQGNMIRKVRAGFMQGGMGGGQGGPGFGNGGGASGFGNGGGGPGFGNGGNVPISGASFGPGKELKDRAAVGINNMGISNNNLIKRQVKPDQNTATNGNTMRGAVGGSVAKGDDVSKGSNSDSGSNPNGSGNVGLPVGHGSAFFNGNGTTSSNSSSIHSSSHTSIKSKGEKSSEKSSSTYIAPGIIFISVVVLVSSVMV</sequence>
<evidence type="ECO:0000313" key="4">
    <source>
        <dbReference type="Proteomes" id="UP000187429"/>
    </source>
</evidence>
<feature type="signal peptide" evidence="2">
    <location>
        <begin position="1"/>
        <end position="18"/>
    </location>
</feature>
<name>A0A1R1YKX3_9FUNG</name>
<dbReference type="EMBL" id="LSSM01001008">
    <property type="protein sequence ID" value="OMJ27445.1"/>
    <property type="molecule type" value="Genomic_DNA"/>
</dbReference>
<dbReference type="AlphaFoldDB" id="A0A1R1YKX3"/>
<evidence type="ECO:0000313" key="3">
    <source>
        <dbReference type="EMBL" id="OMJ27445.1"/>
    </source>
</evidence>
<evidence type="ECO:0000256" key="1">
    <source>
        <dbReference type="SAM" id="MobiDB-lite"/>
    </source>
</evidence>
<keyword evidence="2" id="KW-0732">Signal</keyword>
<keyword evidence="4" id="KW-1185">Reference proteome</keyword>
<gene>
    <name evidence="3" type="ORF">AYI69_g3115</name>
</gene>
<proteinExistence type="predicted"/>
<protein>
    <submittedName>
        <fullName evidence="3">Uncharacterized protein</fullName>
    </submittedName>
</protein>
<accession>A0A1R1YKX3</accession>